<keyword evidence="2 4" id="KW-0238">DNA-binding</keyword>
<dbReference type="GeneID" id="92881697"/>
<dbReference type="Pfam" id="PF17940">
    <property type="entry name" value="TetR_C_31"/>
    <property type="match status" value="1"/>
</dbReference>
<dbReference type="GO" id="GO:0003700">
    <property type="term" value="F:DNA-binding transcription factor activity"/>
    <property type="evidence" value="ECO:0007669"/>
    <property type="project" value="TreeGrafter"/>
</dbReference>
<accession>A0AAD1NUG0</accession>
<keyword evidence="3" id="KW-0804">Transcription</keyword>
<dbReference type="Pfam" id="PF00440">
    <property type="entry name" value="TetR_N"/>
    <property type="match status" value="1"/>
</dbReference>
<evidence type="ECO:0000256" key="3">
    <source>
        <dbReference type="ARBA" id="ARBA00023163"/>
    </source>
</evidence>
<dbReference type="RefSeq" id="WP_002529308.1">
    <property type="nucleotide sequence ID" value="NZ_AP024747.1"/>
</dbReference>
<dbReference type="InterPro" id="IPR009057">
    <property type="entry name" value="Homeodomain-like_sf"/>
</dbReference>
<dbReference type="Gene3D" id="1.10.357.10">
    <property type="entry name" value="Tetracycline Repressor, domain 2"/>
    <property type="match status" value="1"/>
</dbReference>
<feature type="domain" description="HTH tetR-type" evidence="5">
    <location>
        <begin position="15"/>
        <end position="75"/>
    </location>
</feature>
<protein>
    <recommendedName>
        <fullName evidence="5">HTH tetR-type domain-containing protein</fullName>
    </recommendedName>
</protein>
<dbReference type="PRINTS" id="PR00455">
    <property type="entry name" value="HTHTETR"/>
</dbReference>
<gene>
    <name evidence="6" type="ORF">KB1_00730</name>
</gene>
<evidence type="ECO:0000313" key="7">
    <source>
        <dbReference type="Proteomes" id="UP000825072"/>
    </source>
</evidence>
<dbReference type="SUPFAM" id="SSF46689">
    <property type="entry name" value="Homeodomain-like"/>
    <property type="match status" value="1"/>
</dbReference>
<sequence>MTTTSDTPPISARRAATQARLADAAVAVFARKGVPGSTVEEICEEAGFTRGAFYSNFDSKDDLCTTVLRRYAEKNLATLGSSLDFPNDGHEALRDRIHDIIALFASAVGSDPLTTMAILEITIEAARNPQLRQVYRQVEDTITPALRQMVEQALRDHDVTTTIAISDLVEVTQAVFDFRVLAAMASGRQTDIDRMTNQLTTMVLTFVHPM</sequence>
<dbReference type="SUPFAM" id="SSF48498">
    <property type="entry name" value="Tetracyclin repressor-like, C-terminal domain"/>
    <property type="match status" value="1"/>
</dbReference>
<dbReference type="EMBL" id="AP024747">
    <property type="protein sequence ID" value="BCY24083.1"/>
    <property type="molecule type" value="Genomic_DNA"/>
</dbReference>
<keyword evidence="1" id="KW-0805">Transcription regulation</keyword>
<dbReference type="InterPro" id="IPR050109">
    <property type="entry name" value="HTH-type_TetR-like_transc_reg"/>
</dbReference>
<dbReference type="GO" id="GO:0000976">
    <property type="term" value="F:transcription cis-regulatory region binding"/>
    <property type="evidence" value="ECO:0007669"/>
    <property type="project" value="TreeGrafter"/>
</dbReference>
<evidence type="ECO:0000256" key="4">
    <source>
        <dbReference type="PROSITE-ProRule" id="PRU00335"/>
    </source>
</evidence>
<evidence type="ECO:0000256" key="2">
    <source>
        <dbReference type="ARBA" id="ARBA00023125"/>
    </source>
</evidence>
<dbReference type="PROSITE" id="PS50977">
    <property type="entry name" value="HTH_TETR_2"/>
    <property type="match status" value="1"/>
</dbReference>
<dbReference type="InterPro" id="IPR041583">
    <property type="entry name" value="TetR_C_31"/>
</dbReference>
<dbReference type="InterPro" id="IPR036271">
    <property type="entry name" value="Tet_transcr_reg_TetR-rel_C_sf"/>
</dbReference>
<evidence type="ECO:0000259" key="5">
    <source>
        <dbReference type="PROSITE" id="PS50977"/>
    </source>
</evidence>
<evidence type="ECO:0000313" key="6">
    <source>
        <dbReference type="EMBL" id="BCY24083.1"/>
    </source>
</evidence>
<name>A0AAD1NUG0_9ACTN</name>
<dbReference type="AlphaFoldDB" id="A0AAD1NUG0"/>
<feature type="DNA-binding region" description="H-T-H motif" evidence="4">
    <location>
        <begin position="38"/>
        <end position="57"/>
    </location>
</feature>
<dbReference type="InterPro" id="IPR001647">
    <property type="entry name" value="HTH_TetR"/>
</dbReference>
<dbReference type="PANTHER" id="PTHR30055">
    <property type="entry name" value="HTH-TYPE TRANSCRIPTIONAL REGULATOR RUTR"/>
    <property type="match status" value="1"/>
</dbReference>
<dbReference type="PANTHER" id="PTHR30055:SF234">
    <property type="entry name" value="HTH-TYPE TRANSCRIPTIONAL REGULATOR BETI"/>
    <property type="match status" value="1"/>
</dbReference>
<reference evidence="6" key="1">
    <citation type="submission" date="2021-06" db="EMBL/GenBank/DDBJ databases">
        <title>Genome sequence of Cutibacterium modestum strain KB17-24694.</title>
        <authorList>
            <person name="Dekio I."/>
            <person name="Asahina A."/>
            <person name="Nishida M."/>
        </authorList>
    </citation>
    <scope>NUCLEOTIDE SEQUENCE</scope>
    <source>
        <strain evidence="6">KB17-24694</strain>
    </source>
</reference>
<organism evidence="6 7">
    <name type="scientific">Cutibacterium modestum</name>
    <dbReference type="NCBI Taxonomy" id="2559073"/>
    <lineage>
        <taxon>Bacteria</taxon>
        <taxon>Bacillati</taxon>
        <taxon>Actinomycetota</taxon>
        <taxon>Actinomycetes</taxon>
        <taxon>Propionibacteriales</taxon>
        <taxon>Propionibacteriaceae</taxon>
        <taxon>Cutibacterium</taxon>
    </lineage>
</organism>
<evidence type="ECO:0000256" key="1">
    <source>
        <dbReference type="ARBA" id="ARBA00023015"/>
    </source>
</evidence>
<dbReference type="Proteomes" id="UP000825072">
    <property type="component" value="Chromosome 1"/>
</dbReference>
<proteinExistence type="predicted"/>